<sequence length="309" mass="32504">MSLRLLQRSRRQLVMVALALLTGTAGAGNHTVTDALGRSLSVPDQPKRVLALSELDLDALLALQQKPVGTTNGRGQDGPPRYLGTAAQGISSVGAFASPVLDRVIAARPDLILAGGQPDPALLSQLGKIAPTVVSYQLGEDWQTALRRIASLVGQGAQSEGVIAHYQQRLAQTRQRLGHSKGANVSVVRWNPQGPAYMLKDAFASRVLADLGLQRPAGQQQPGIAHSPPLSLEALNRIDGDWLFVGTLSAKGQASDALAAARQTPAFQQLQVFKKNRVVEVDGSLWTGLGGPLAALAVLADVEKALGKP</sequence>
<proteinExistence type="inferred from homology"/>
<evidence type="ECO:0000256" key="1">
    <source>
        <dbReference type="ARBA" id="ARBA00004196"/>
    </source>
</evidence>
<keyword evidence="4" id="KW-0410">Iron transport</keyword>
<keyword evidence="4" id="KW-0408">Iron</keyword>
<dbReference type="InterPro" id="IPR002491">
    <property type="entry name" value="ABC_transptr_periplasmic_BD"/>
</dbReference>
<keyword evidence="9" id="KW-1185">Reference proteome</keyword>
<evidence type="ECO:0000259" key="7">
    <source>
        <dbReference type="PROSITE" id="PS50983"/>
    </source>
</evidence>
<evidence type="ECO:0000256" key="3">
    <source>
        <dbReference type="ARBA" id="ARBA00022448"/>
    </source>
</evidence>
<dbReference type="SUPFAM" id="SSF53807">
    <property type="entry name" value="Helical backbone' metal receptor"/>
    <property type="match status" value="1"/>
</dbReference>
<comment type="similarity">
    <text evidence="2">Belongs to the bacterial solute-binding protein 8 family.</text>
</comment>
<dbReference type="PANTHER" id="PTHR30532">
    <property type="entry name" value="IRON III DICITRATE-BINDING PERIPLASMIC PROTEIN"/>
    <property type="match status" value="1"/>
</dbReference>
<comment type="subcellular location">
    <subcellularLocation>
        <location evidence="1">Cell envelope</location>
    </subcellularLocation>
</comment>
<evidence type="ECO:0000313" key="8">
    <source>
        <dbReference type="EMBL" id="MDK2125144.1"/>
    </source>
</evidence>
<dbReference type="PANTHER" id="PTHR30532:SF25">
    <property type="entry name" value="IRON(III) DICITRATE-BINDING PERIPLASMIC PROTEIN"/>
    <property type="match status" value="1"/>
</dbReference>
<evidence type="ECO:0000256" key="2">
    <source>
        <dbReference type="ARBA" id="ARBA00008814"/>
    </source>
</evidence>
<dbReference type="Proteomes" id="UP001172778">
    <property type="component" value="Unassembled WGS sequence"/>
</dbReference>
<protein>
    <submittedName>
        <fullName evidence="8">ABC transporter substrate-binding protein</fullName>
    </submittedName>
</protein>
<feature type="chain" id="PRO_5047217141" evidence="6">
    <location>
        <begin position="28"/>
        <end position="309"/>
    </location>
</feature>
<keyword evidence="3" id="KW-0813">Transport</keyword>
<reference evidence="8" key="1">
    <citation type="submission" date="2023-03" db="EMBL/GenBank/DDBJ databases">
        <title>Chitinimonas shenzhenensis gen. nov., sp. nov., a novel member of family Burkholderiaceae isolated from activated sludge collected in Shen Zhen, China.</title>
        <authorList>
            <person name="Wang X."/>
        </authorList>
    </citation>
    <scope>NUCLEOTIDE SEQUENCE</scope>
    <source>
        <strain evidence="8">DQS-5</strain>
    </source>
</reference>
<keyword evidence="5 6" id="KW-0732">Signal</keyword>
<evidence type="ECO:0000313" key="9">
    <source>
        <dbReference type="Proteomes" id="UP001172778"/>
    </source>
</evidence>
<gene>
    <name evidence="8" type="ORF">PZA18_13900</name>
</gene>
<feature type="domain" description="Fe/B12 periplasmic-binding" evidence="7">
    <location>
        <begin position="48"/>
        <end position="309"/>
    </location>
</feature>
<keyword evidence="4" id="KW-0406">Ion transport</keyword>
<accession>A0ABT7DYR1</accession>
<organism evidence="8 9">
    <name type="scientific">Parachitinimonas caeni</name>
    <dbReference type="NCBI Taxonomy" id="3031301"/>
    <lineage>
        <taxon>Bacteria</taxon>
        <taxon>Pseudomonadati</taxon>
        <taxon>Pseudomonadota</taxon>
        <taxon>Betaproteobacteria</taxon>
        <taxon>Neisseriales</taxon>
        <taxon>Chitinibacteraceae</taxon>
        <taxon>Parachitinimonas</taxon>
    </lineage>
</organism>
<comment type="caution">
    <text evidence="8">The sequence shown here is derived from an EMBL/GenBank/DDBJ whole genome shotgun (WGS) entry which is preliminary data.</text>
</comment>
<evidence type="ECO:0000256" key="4">
    <source>
        <dbReference type="ARBA" id="ARBA00022496"/>
    </source>
</evidence>
<dbReference type="InterPro" id="IPR051313">
    <property type="entry name" value="Bact_iron-sidero_bind"/>
</dbReference>
<evidence type="ECO:0000256" key="5">
    <source>
        <dbReference type="ARBA" id="ARBA00022729"/>
    </source>
</evidence>
<dbReference type="Pfam" id="PF01497">
    <property type="entry name" value="Peripla_BP_2"/>
    <property type="match status" value="1"/>
</dbReference>
<dbReference type="RefSeq" id="WP_284101456.1">
    <property type="nucleotide sequence ID" value="NZ_JARRAF010000015.1"/>
</dbReference>
<dbReference type="EMBL" id="JARRAF010000015">
    <property type="protein sequence ID" value="MDK2125144.1"/>
    <property type="molecule type" value="Genomic_DNA"/>
</dbReference>
<feature type="signal peptide" evidence="6">
    <location>
        <begin position="1"/>
        <end position="27"/>
    </location>
</feature>
<dbReference type="Gene3D" id="3.40.50.1980">
    <property type="entry name" value="Nitrogenase molybdenum iron protein domain"/>
    <property type="match status" value="2"/>
</dbReference>
<dbReference type="PROSITE" id="PS50983">
    <property type="entry name" value="FE_B12_PBP"/>
    <property type="match status" value="1"/>
</dbReference>
<evidence type="ECO:0000256" key="6">
    <source>
        <dbReference type="SAM" id="SignalP"/>
    </source>
</evidence>
<name>A0ABT7DYR1_9NEIS</name>